<keyword evidence="3" id="KW-0949">S-adenosyl-L-methionine</keyword>
<gene>
    <name evidence="7" type="ORF">SAMN05444370_104173</name>
</gene>
<dbReference type="Gene3D" id="3.40.50.150">
    <property type="entry name" value="Vaccinia Virus protein VP39"/>
    <property type="match status" value="1"/>
</dbReference>
<evidence type="ECO:0000256" key="3">
    <source>
        <dbReference type="ARBA" id="ARBA00022691"/>
    </source>
</evidence>
<dbReference type="PANTHER" id="PTHR43464:SF19">
    <property type="entry name" value="UBIQUINONE BIOSYNTHESIS O-METHYLTRANSFERASE, MITOCHONDRIAL"/>
    <property type="match status" value="1"/>
</dbReference>
<feature type="domain" description="Magnesium-protoporphyrin IX methyltransferase C-terminal" evidence="6">
    <location>
        <begin position="146"/>
        <end position="217"/>
    </location>
</feature>
<sequence>MTDAAARAASHGAPVIAPAGWDAKKARLTEYFDRTASETWARLTSDAPVSRVRATVRAGRDRMRATLLDWMGADLSGLRVLDAGCGTGALAVEAARRGARVVAIDVAGSLVSVAAERAPADVRERIDFRVGDMLSPDLGRFDHVVAMDSLIHYRAQAMAEAAARLAALADRSALFTFCPRTPALTVMHAAGQLFPRSDRSPAIEPVSERRLRRLVEARLASPSPRPSPAGGRGGDIPAVGASLADGAQASPLAPPLPLAGEGRGEGMRCLRTERVSAGFYISQALEIAR</sequence>
<dbReference type="Proteomes" id="UP000198703">
    <property type="component" value="Unassembled WGS sequence"/>
</dbReference>
<keyword evidence="1 7" id="KW-0489">Methyltransferase</keyword>
<dbReference type="GO" id="GO:0032259">
    <property type="term" value="P:methylation"/>
    <property type="evidence" value="ECO:0007669"/>
    <property type="project" value="UniProtKB-KW"/>
</dbReference>
<dbReference type="GO" id="GO:0015995">
    <property type="term" value="P:chlorophyll biosynthetic process"/>
    <property type="evidence" value="ECO:0007669"/>
    <property type="project" value="UniProtKB-UniRule"/>
</dbReference>
<reference evidence="7 8" key="1">
    <citation type="submission" date="2016-10" db="EMBL/GenBank/DDBJ databases">
        <authorList>
            <person name="de Groot N.N."/>
        </authorList>
    </citation>
    <scope>NUCLEOTIDE SEQUENCE [LARGE SCALE GENOMIC DNA]</scope>
    <source>
        <strain evidence="7 8">DSM 15345</strain>
    </source>
</reference>
<dbReference type="InterPro" id="IPR010251">
    <property type="entry name" value="Mg_prot_MeTrfase"/>
</dbReference>
<keyword evidence="2 7" id="KW-0808">Transferase</keyword>
<dbReference type="CDD" id="cd02440">
    <property type="entry name" value="AdoMet_MTases"/>
    <property type="match status" value="1"/>
</dbReference>
<evidence type="ECO:0000259" key="6">
    <source>
        <dbReference type="Pfam" id="PF07109"/>
    </source>
</evidence>
<dbReference type="AlphaFoldDB" id="A0A1H4ACT8"/>
<dbReference type="STRING" id="89524.SAMN05444370_104173"/>
<dbReference type="EMBL" id="FNQM01000004">
    <property type="protein sequence ID" value="SEA33815.1"/>
    <property type="molecule type" value="Genomic_DNA"/>
</dbReference>
<feature type="region of interest" description="Disordered" evidence="5">
    <location>
        <begin position="217"/>
        <end position="240"/>
    </location>
</feature>
<name>A0A1H4ACT8_9RHOB</name>
<evidence type="ECO:0000256" key="5">
    <source>
        <dbReference type="SAM" id="MobiDB-lite"/>
    </source>
</evidence>
<dbReference type="RefSeq" id="WP_217632134.1">
    <property type="nucleotide sequence ID" value="NZ_FNQM01000004.1"/>
</dbReference>
<evidence type="ECO:0000313" key="8">
    <source>
        <dbReference type="Proteomes" id="UP000198703"/>
    </source>
</evidence>
<dbReference type="EC" id="2.1.1.11" evidence="4"/>
<protein>
    <recommendedName>
        <fullName evidence="4">Magnesium protoporphyrin IX methyltransferase</fullName>
        <ecNumber evidence="4">2.1.1.11</ecNumber>
    </recommendedName>
</protein>
<evidence type="ECO:0000256" key="4">
    <source>
        <dbReference type="NCBIfam" id="TIGR02021"/>
    </source>
</evidence>
<dbReference type="Pfam" id="PF07109">
    <property type="entry name" value="Mg-por_mtran_C"/>
    <property type="match status" value="1"/>
</dbReference>
<dbReference type="NCBIfam" id="TIGR02021">
    <property type="entry name" value="BchM-ChlM"/>
    <property type="match status" value="1"/>
</dbReference>
<dbReference type="PANTHER" id="PTHR43464">
    <property type="entry name" value="METHYLTRANSFERASE"/>
    <property type="match status" value="1"/>
</dbReference>
<organism evidence="7 8">
    <name type="scientific">Rubrimonas cliftonensis</name>
    <dbReference type="NCBI Taxonomy" id="89524"/>
    <lineage>
        <taxon>Bacteria</taxon>
        <taxon>Pseudomonadati</taxon>
        <taxon>Pseudomonadota</taxon>
        <taxon>Alphaproteobacteria</taxon>
        <taxon>Rhodobacterales</taxon>
        <taxon>Paracoccaceae</taxon>
        <taxon>Rubrimonas</taxon>
    </lineage>
</organism>
<proteinExistence type="predicted"/>
<dbReference type="InterPro" id="IPR010940">
    <property type="entry name" value="Mg_prot_MeTrfase_C"/>
</dbReference>
<keyword evidence="8" id="KW-1185">Reference proteome</keyword>
<dbReference type="Pfam" id="PF03602">
    <property type="entry name" value="Cons_hypoth95"/>
    <property type="match status" value="1"/>
</dbReference>
<accession>A0A1H4ACT8</accession>
<dbReference type="SUPFAM" id="SSF53335">
    <property type="entry name" value="S-adenosyl-L-methionine-dependent methyltransferases"/>
    <property type="match status" value="1"/>
</dbReference>
<dbReference type="InterPro" id="IPR029063">
    <property type="entry name" value="SAM-dependent_MTases_sf"/>
</dbReference>
<dbReference type="PROSITE" id="PS51556">
    <property type="entry name" value="SAM_MT_MG_PIX"/>
    <property type="match status" value="1"/>
</dbReference>
<dbReference type="GO" id="GO:0046406">
    <property type="term" value="F:magnesium protoporphyrin IX methyltransferase activity"/>
    <property type="evidence" value="ECO:0007669"/>
    <property type="project" value="UniProtKB-UniRule"/>
</dbReference>
<evidence type="ECO:0000313" key="7">
    <source>
        <dbReference type="EMBL" id="SEA33815.1"/>
    </source>
</evidence>
<evidence type="ECO:0000256" key="1">
    <source>
        <dbReference type="ARBA" id="ARBA00022603"/>
    </source>
</evidence>
<evidence type="ECO:0000256" key="2">
    <source>
        <dbReference type="ARBA" id="ARBA00022679"/>
    </source>
</evidence>